<dbReference type="GO" id="GO:0090071">
    <property type="term" value="P:negative regulation of ribosome biogenesis"/>
    <property type="evidence" value="ECO:0007669"/>
    <property type="project" value="UniProtKB-UniRule"/>
</dbReference>
<dbReference type="PANTHER" id="PTHR21043:SF0">
    <property type="entry name" value="MITOCHONDRIAL ASSEMBLY OF RIBOSOMAL LARGE SUBUNIT PROTEIN 1"/>
    <property type="match status" value="1"/>
</dbReference>
<gene>
    <name evidence="2" type="primary">rsfS</name>
    <name evidence="4" type="ORF">EI77_03708</name>
</gene>
<comment type="subcellular location">
    <subcellularLocation>
        <location evidence="2">Cytoplasm</location>
    </subcellularLocation>
</comment>
<dbReference type="HAMAP" id="MF_01477">
    <property type="entry name" value="Iojap_RsfS"/>
    <property type="match status" value="1"/>
</dbReference>
<dbReference type="RefSeq" id="WP_133796707.1">
    <property type="nucleotide sequence ID" value="NZ_SOCA01000008.1"/>
</dbReference>
<evidence type="ECO:0000256" key="1">
    <source>
        <dbReference type="ARBA" id="ARBA00010574"/>
    </source>
</evidence>
<dbReference type="Proteomes" id="UP000295662">
    <property type="component" value="Unassembled WGS sequence"/>
</dbReference>
<dbReference type="GO" id="GO:0042256">
    <property type="term" value="P:cytosolic ribosome assembly"/>
    <property type="evidence" value="ECO:0007669"/>
    <property type="project" value="UniProtKB-UniRule"/>
</dbReference>
<proteinExistence type="inferred from homology"/>
<organism evidence="4 5">
    <name type="scientific">Prosthecobacter fusiformis</name>
    <dbReference type="NCBI Taxonomy" id="48464"/>
    <lineage>
        <taxon>Bacteria</taxon>
        <taxon>Pseudomonadati</taxon>
        <taxon>Verrucomicrobiota</taxon>
        <taxon>Verrucomicrobiia</taxon>
        <taxon>Verrucomicrobiales</taxon>
        <taxon>Verrucomicrobiaceae</taxon>
        <taxon>Prosthecobacter</taxon>
    </lineage>
</organism>
<evidence type="ECO:0000313" key="5">
    <source>
        <dbReference type="Proteomes" id="UP000295662"/>
    </source>
</evidence>
<dbReference type="Pfam" id="PF02410">
    <property type="entry name" value="RsfS"/>
    <property type="match status" value="1"/>
</dbReference>
<sequence>MESIEIARLCAKYADEKKAENILLLDLRGLSPVTDFFVVVTASSNPQLRAVRDNIVDELRDKHEQRPIISDGTYESQWLILNYPNVLVHVLSPEKREYYALEELWGDAPKLDWKDTEPVGAPVPRVKKPKVKKAAVKKAPAAKKAPAKKAAKKAATKKVAKKKAE</sequence>
<feature type="compositionally biased region" description="Basic residues" evidence="3">
    <location>
        <begin position="145"/>
        <end position="165"/>
    </location>
</feature>
<dbReference type="InterPro" id="IPR004394">
    <property type="entry name" value="Iojap/RsfS/C7orf30"/>
</dbReference>
<comment type="function">
    <text evidence="2">Functions as a ribosomal silencing factor. Interacts with ribosomal protein uL14 (rplN), blocking formation of intersubunit bridge B8. Prevents association of the 30S and 50S ribosomal subunits and the formation of functional ribosomes, thus repressing translation.</text>
</comment>
<dbReference type="PANTHER" id="PTHR21043">
    <property type="entry name" value="IOJAP SUPERFAMILY ORTHOLOG"/>
    <property type="match status" value="1"/>
</dbReference>
<dbReference type="OrthoDB" id="9793681at2"/>
<protein>
    <recommendedName>
        <fullName evidence="2">Ribosomal silencing factor RsfS</fullName>
    </recommendedName>
</protein>
<feature type="compositionally biased region" description="Basic residues" evidence="3">
    <location>
        <begin position="125"/>
        <end position="136"/>
    </location>
</feature>
<keyword evidence="2" id="KW-0678">Repressor</keyword>
<dbReference type="InterPro" id="IPR043519">
    <property type="entry name" value="NT_sf"/>
</dbReference>
<comment type="caution">
    <text evidence="4">The sequence shown here is derived from an EMBL/GenBank/DDBJ whole genome shotgun (WGS) entry which is preliminary data.</text>
</comment>
<dbReference type="NCBIfam" id="TIGR00090">
    <property type="entry name" value="rsfS_iojap_ybeB"/>
    <property type="match status" value="1"/>
</dbReference>
<evidence type="ECO:0000313" key="4">
    <source>
        <dbReference type="EMBL" id="TDU66613.1"/>
    </source>
</evidence>
<dbReference type="EMBL" id="SOCA01000008">
    <property type="protein sequence ID" value="TDU66613.1"/>
    <property type="molecule type" value="Genomic_DNA"/>
</dbReference>
<keyword evidence="2" id="KW-0963">Cytoplasm</keyword>
<dbReference type="Gene3D" id="3.30.460.10">
    <property type="entry name" value="Beta Polymerase, domain 2"/>
    <property type="match status" value="1"/>
</dbReference>
<evidence type="ECO:0000256" key="3">
    <source>
        <dbReference type="SAM" id="MobiDB-lite"/>
    </source>
</evidence>
<dbReference type="GO" id="GO:0005737">
    <property type="term" value="C:cytoplasm"/>
    <property type="evidence" value="ECO:0007669"/>
    <property type="project" value="UniProtKB-SubCell"/>
</dbReference>
<comment type="subunit">
    <text evidence="2">Interacts with ribosomal protein uL14 (rplN).</text>
</comment>
<accession>A0A4V3FEN0</accession>
<reference evidence="4 5" key="1">
    <citation type="submission" date="2019-03" db="EMBL/GenBank/DDBJ databases">
        <title>Genomic Encyclopedia of Archaeal and Bacterial Type Strains, Phase II (KMG-II): from individual species to whole genera.</title>
        <authorList>
            <person name="Goeker M."/>
        </authorList>
    </citation>
    <scope>NUCLEOTIDE SEQUENCE [LARGE SCALE GENOMIC DNA]</scope>
    <source>
        <strain evidence="4 5">ATCC 25309</strain>
    </source>
</reference>
<dbReference type="AlphaFoldDB" id="A0A4V3FEN0"/>
<dbReference type="SUPFAM" id="SSF81301">
    <property type="entry name" value="Nucleotidyltransferase"/>
    <property type="match status" value="1"/>
</dbReference>
<comment type="similarity">
    <text evidence="1 2">Belongs to the Iojap/RsfS family.</text>
</comment>
<dbReference type="GO" id="GO:0043023">
    <property type="term" value="F:ribosomal large subunit binding"/>
    <property type="evidence" value="ECO:0007669"/>
    <property type="project" value="TreeGrafter"/>
</dbReference>
<dbReference type="GO" id="GO:0017148">
    <property type="term" value="P:negative regulation of translation"/>
    <property type="evidence" value="ECO:0007669"/>
    <property type="project" value="UniProtKB-UniRule"/>
</dbReference>
<feature type="region of interest" description="Disordered" evidence="3">
    <location>
        <begin position="116"/>
        <end position="165"/>
    </location>
</feature>
<keyword evidence="2" id="KW-0810">Translation regulation</keyword>
<keyword evidence="5" id="KW-1185">Reference proteome</keyword>
<name>A0A4V3FEN0_9BACT</name>
<evidence type="ECO:0000256" key="2">
    <source>
        <dbReference type="HAMAP-Rule" id="MF_01477"/>
    </source>
</evidence>